<reference evidence="1" key="1">
    <citation type="submission" date="2013-11" db="EMBL/GenBank/DDBJ databases">
        <title>Draft genome sequence of the broad-host-range Rhizobium sp. LPU83 strain, a member of the low-genetic diversity Oregon-like Rhizobium sp. group.</title>
        <authorList>
            <person name="Wibberg D."/>
            <person name="Puehler A."/>
            <person name="Schlueter A."/>
        </authorList>
    </citation>
    <scope>NUCLEOTIDE SEQUENCE [LARGE SCALE GENOMIC DNA]</scope>
    <source>
        <strain evidence="1">LPU83</strain>
        <plasmid evidence="1">pLPU83d</plasmid>
    </source>
</reference>
<name>W6RN31_9HYPH</name>
<dbReference type="HOGENOM" id="CLU_2773115_0_0_5"/>
<dbReference type="EMBL" id="HG916855">
    <property type="protein sequence ID" value="CDM62174.1"/>
    <property type="molecule type" value="Genomic_DNA"/>
</dbReference>
<dbReference type="AlphaFoldDB" id="W6RN31"/>
<organism evidence="1 2">
    <name type="scientific">Rhizobium favelukesii</name>
    <dbReference type="NCBI Taxonomy" id="348824"/>
    <lineage>
        <taxon>Bacteria</taxon>
        <taxon>Pseudomonadati</taxon>
        <taxon>Pseudomonadota</taxon>
        <taxon>Alphaproteobacteria</taxon>
        <taxon>Hyphomicrobiales</taxon>
        <taxon>Rhizobiaceae</taxon>
        <taxon>Rhizobium/Agrobacterium group</taxon>
        <taxon>Rhizobium</taxon>
    </lineage>
</organism>
<evidence type="ECO:0000313" key="2">
    <source>
        <dbReference type="Proteomes" id="UP000019443"/>
    </source>
</evidence>
<sequence>MARQKLFGCTRFIDTKEERRRCHARFKGLPMDAKVRETASSNAVSNARLKTGGGCFAPSLARMNAVTND</sequence>
<keyword evidence="1" id="KW-0614">Plasmid</keyword>
<dbReference type="PATRIC" id="fig|348824.6.peg.6465"/>
<protein>
    <submittedName>
        <fullName evidence="1">Uncharacterized protein</fullName>
    </submittedName>
</protein>
<keyword evidence="2" id="KW-1185">Reference proteome</keyword>
<dbReference type="Proteomes" id="UP000019443">
    <property type="component" value="Plasmid pLPU83d"/>
</dbReference>
<gene>
    <name evidence="1" type="ORF">LPU83_pLPU83d_0804</name>
</gene>
<evidence type="ECO:0000313" key="1">
    <source>
        <dbReference type="EMBL" id="CDM62174.1"/>
    </source>
</evidence>
<dbReference type="KEGG" id="rhl:LPU83_pLPU83d_0804"/>
<proteinExistence type="predicted"/>
<geneLocation type="plasmid" evidence="1 2">
    <name>pLPU83d</name>
</geneLocation>
<accession>W6RN31</accession>